<dbReference type="InterPro" id="IPR050484">
    <property type="entry name" value="Transf_Hexapept/Carb_Anhydrase"/>
</dbReference>
<dbReference type="InterPro" id="IPR047324">
    <property type="entry name" value="LbH_gamma_CA-like"/>
</dbReference>
<reference evidence="1 2" key="1">
    <citation type="submission" date="2019-11" db="EMBL/GenBank/DDBJ databases">
        <authorList>
            <person name="Jiang L.-Q."/>
        </authorList>
    </citation>
    <scope>NUCLEOTIDE SEQUENCE [LARGE SCALE GENOMIC DNA]</scope>
    <source>
        <strain evidence="1 2">YIM 132087</strain>
    </source>
</reference>
<sequence length="185" mass="18755">MSDDAPRIITFGGITPAISDSAWIAPGATVIGRVTVGDRAGVLFGAVVRADRESIDIGPDCNLQDGVVVHADPGFPARLGRGVSVGHRAVLHGCTVDDRALIGMGAVVLNGAHIGAGAMVAAGAVVLEGTEIPPGSLAAGVPAKVRRELTEAEQAGVAQTAERYVELVAEYAADQRAGRSGSVER</sequence>
<dbReference type="SUPFAM" id="SSF51161">
    <property type="entry name" value="Trimeric LpxA-like enzymes"/>
    <property type="match status" value="1"/>
</dbReference>
<comment type="caution">
    <text evidence="1">The sequence shown here is derived from an EMBL/GenBank/DDBJ whole genome shotgun (WGS) entry which is preliminary data.</text>
</comment>
<dbReference type="RefSeq" id="WP_154770689.1">
    <property type="nucleotide sequence ID" value="NZ_WLYK01000011.1"/>
</dbReference>
<dbReference type="Proteomes" id="UP000460221">
    <property type="component" value="Unassembled WGS sequence"/>
</dbReference>
<dbReference type="AlphaFoldDB" id="A0A7K1FU24"/>
<evidence type="ECO:0000313" key="1">
    <source>
        <dbReference type="EMBL" id="MTD16683.1"/>
    </source>
</evidence>
<dbReference type="PANTHER" id="PTHR13061">
    <property type="entry name" value="DYNACTIN SUBUNIT P25"/>
    <property type="match status" value="1"/>
</dbReference>
<keyword evidence="2" id="KW-1185">Reference proteome</keyword>
<dbReference type="InterPro" id="IPR011004">
    <property type="entry name" value="Trimer_LpxA-like_sf"/>
</dbReference>
<accession>A0A7K1FU24</accession>
<gene>
    <name evidence="1" type="ORF">GIS00_22360</name>
</gene>
<protein>
    <submittedName>
        <fullName evidence="1">Gamma carbonic anhydrase family protein</fullName>
    </submittedName>
</protein>
<dbReference type="Gene3D" id="2.160.10.10">
    <property type="entry name" value="Hexapeptide repeat proteins"/>
    <property type="match status" value="1"/>
</dbReference>
<dbReference type="EMBL" id="WLYK01000011">
    <property type="protein sequence ID" value="MTD16683.1"/>
    <property type="molecule type" value="Genomic_DNA"/>
</dbReference>
<proteinExistence type="predicted"/>
<dbReference type="Pfam" id="PF00132">
    <property type="entry name" value="Hexapep"/>
    <property type="match status" value="1"/>
</dbReference>
<dbReference type="CDD" id="cd04645">
    <property type="entry name" value="LbH_gamma_CA_like"/>
    <property type="match status" value="1"/>
</dbReference>
<dbReference type="InterPro" id="IPR001451">
    <property type="entry name" value="Hexapep"/>
</dbReference>
<name>A0A7K1FU24_9ACTN</name>
<dbReference type="PANTHER" id="PTHR13061:SF29">
    <property type="entry name" value="GAMMA CARBONIC ANHYDRASE-LIKE 1, MITOCHONDRIAL-RELATED"/>
    <property type="match status" value="1"/>
</dbReference>
<evidence type="ECO:0000313" key="2">
    <source>
        <dbReference type="Proteomes" id="UP000460221"/>
    </source>
</evidence>
<organism evidence="1 2">
    <name type="scientific">Nakamurella alba</name>
    <dbReference type="NCBI Taxonomy" id="2665158"/>
    <lineage>
        <taxon>Bacteria</taxon>
        <taxon>Bacillati</taxon>
        <taxon>Actinomycetota</taxon>
        <taxon>Actinomycetes</taxon>
        <taxon>Nakamurellales</taxon>
        <taxon>Nakamurellaceae</taxon>
        <taxon>Nakamurella</taxon>
    </lineage>
</organism>